<proteinExistence type="predicted"/>
<dbReference type="AlphaFoldDB" id="A0A8W8JFZ4"/>
<dbReference type="Gene3D" id="2.170.300.10">
    <property type="entry name" value="Tie2 ligand-binding domain superfamily"/>
    <property type="match status" value="1"/>
</dbReference>
<evidence type="ECO:0000256" key="1">
    <source>
        <dbReference type="SAM" id="MobiDB-lite"/>
    </source>
</evidence>
<evidence type="ECO:0008006" key="5">
    <source>
        <dbReference type="Google" id="ProtNLM"/>
    </source>
</evidence>
<evidence type="ECO:0000313" key="4">
    <source>
        <dbReference type="Proteomes" id="UP000005408"/>
    </source>
</evidence>
<keyword evidence="2" id="KW-0472">Membrane</keyword>
<keyword evidence="4" id="KW-1185">Reference proteome</keyword>
<evidence type="ECO:0000313" key="3">
    <source>
        <dbReference type="EnsemblMetazoa" id="G18276.1:cds"/>
    </source>
</evidence>
<sequence length="120" mass="13403">MAEVGYSNKSSREPYQCCSSSSISMNDSVKSDNCATGFYGPKCEFPCRHPNYGELCQLECECKEQYCNHITGCQEVPDPCSSTKRSSTNEAMLISTIVFTLIAVLQFSAYLSLRFIHKVK</sequence>
<name>A0A8W8JFZ4_MAGGI</name>
<dbReference type="EnsemblMetazoa" id="G18276.1">
    <property type="protein sequence ID" value="G18276.1:cds"/>
    <property type="gene ID" value="G18276"/>
</dbReference>
<accession>A0A8W8JFZ4</accession>
<organism evidence="3 4">
    <name type="scientific">Magallana gigas</name>
    <name type="common">Pacific oyster</name>
    <name type="synonym">Crassostrea gigas</name>
    <dbReference type="NCBI Taxonomy" id="29159"/>
    <lineage>
        <taxon>Eukaryota</taxon>
        <taxon>Metazoa</taxon>
        <taxon>Spiralia</taxon>
        <taxon>Lophotrochozoa</taxon>
        <taxon>Mollusca</taxon>
        <taxon>Bivalvia</taxon>
        <taxon>Autobranchia</taxon>
        <taxon>Pteriomorphia</taxon>
        <taxon>Ostreida</taxon>
        <taxon>Ostreoidea</taxon>
        <taxon>Ostreidae</taxon>
        <taxon>Magallana</taxon>
    </lineage>
</organism>
<protein>
    <recommendedName>
        <fullName evidence="5">EGF-like domain-containing protein</fullName>
    </recommendedName>
</protein>
<keyword evidence="2" id="KW-0812">Transmembrane</keyword>
<evidence type="ECO:0000256" key="2">
    <source>
        <dbReference type="SAM" id="Phobius"/>
    </source>
</evidence>
<dbReference type="Proteomes" id="UP000005408">
    <property type="component" value="Unassembled WGS sequence"/>
</dbReference>
<feature type="transmembrane region" description="Helical" evidence="2">
    <location>
        <begin position="91"/>
        <end position="113"/>
    </location>
</feature>
<keyword evidence="2" id="KW-1133">Transmembrane helix</keyword>
<feature type="region of interest" description="Disordered" evidence="1">
    <location>
        <begin position="1"/>
        <end position="27"/>
    </location>
</feature>
<reference evidence="3" key="1">
    <citation type="submission" date="2022-08" db="UniProtKB">
        <authorList>
            <consortium name="EnsemblMetazoa"/>
        </authorList>
    </citation>
    <scope>IDENTIFICATION</scope>
    <source>
        <strain evidence="3">05x7-T-G4-1.051#20</strain>
    </source>
</reference>